<sequence>MPRTAGPVLVVTEPDDVTASMVIAELNRRRVPVVRFNPADIGDALHVSACFGTGAPTVSGSLRTSSRAAALEQVRAVYWRRPVWPRFPHLAPPDARFAAAQVRYGLGGILHALTECRYVNHPLRNYAAEHKPLQLATATRMGFTVPPTLISNDLGEIRSFVRDHGPVVYKALRWTAYHDSDGQGLTTWTEPVDPAELDESVKVVPHLFQSRVDKAADVRVVVVGGRVFAVRIDSELLDWRRDYGALTYRVIDLPTQTAEGLVRFLRHFGLASGSFDLALGRDGTLHWLELNPNGQWGWLEDAAGLPLAAAFADLLAQGEP</sequence>
<gene>
    <name evidence="1" type="primary">tgmB</name>
    <name evidence="1" type="ORF">HUT08_23295</name>
</gene>
<evidence type="ECO:0000313" key="2">
    <source>
        <dbReference type="Proteomes" id="UP000509303"/>
    </source>
</evidence>
<dbReference type="GO" id="GO:0005737">
    <property type="term" value="C:cytoplasm"/>
    <property type="evidence" value="ECO:0007669"/>
    <property type="project" value="TreeGrafter"/>
</dbReference>
<dbReference type="AlphaFoldDB" id="A0A7H8NC08"/>
<accession>A0A7H8NC08</accession>
<reference evidence="1 2" key="1">
    <citation type="submission" date="2020-06" db="EMBL/GenBank/DDBJ databases">
        <title>Genome mining for natural products.</title>
        <authorList>
            <person name="Zhang B."/>
            <person name="Shi J."/>
            <person name="Ge H."/>
        </authorList>
    </citation>
    <scope>NUCLEOTIDE SEQUENCE [LARGE SCALE GENOMIC DNA]</scope>
    <source>
        <strain evidence="1 2">NA00687</strain>
    </source>
</reference>
<dbReference type="EMBL" id="CP054929">
    <property type="protein sequence ID" value="QKW51971.1"/>
    <property type="molecule type" value="Genomic_DNA"/>
</dbReference>
<dbReference type="Proteomes" id="UP000509303">
    <property type="component" value="Chromosome"/>
</dbReference>
<dbReference type="PANTHER" id="PTHR21621:SF0">
    <property type="entry name" value="BETA-CITRYLGLUTAMATE SYNTHASE B-RELATED"/>
    <property type="match status" value="1"/>
</dbReference>
<dbReference type="SUPFAM" id="SSF56059">
    <property type="entry name" value="Glutathione synthetase ATP-binding domain-like"/>
    <property type="match status" value="1"/>
</dbReference>
<dbReference type="PANTHER" id="PTHR21621">
    <property type="entry name" value="RIBOSOMAL PROTEIN S6 MODIFICATION PROTEIN"/>
    <property type="match status" value="1"/>
</dbReference>
<dbReference type="GO" id="GO:0018169">
    <property type="term" value="F:ribosomal S6-glutamic acid ligase activity"/>
    <property type="evidence" value="ECO:0007669"/>
    <property type="project" value="TreeGrafter"/>
</dbReference>
<dbReference type="NCBIfam" id="TIGR04187">
    <property type="entry name" value="GRASP_SAV_5884"/>
    <property type="match status" value="1"/>
</dbReference>
<dbReference type="GO" id="GO:0009432">
    <property type="term" value="P:SOS response"/>
    <property type="evidence" value="ECO:0007669"/>
    <property type="project" value="TreeGrafter"/>
</dbReference>
<proteinExistence type="predicted"/>
<organism evidence="1 2">
    <name type="scientific">Streptomyces buecherae</name>
    <dbReference type="NCBI Taxonomy" id="2763006"/>
    <lineage>
        <taxon>Bacteria</taxon>
        <taxon>Bacillati</taxon>
        <taxon>Actinomycetota</taxon>
        <taxon>Actinomycetes</taxon>
        <taxon>Kitasatosporales</taxon>
        <taxon>Streptomycetaceae</taxon>
        <taxon>Streptomyces</taxon>
    </lineage>
</organism>
<dbReference type="RefSeq" id="WP_176163678.1">
    <property type="nucleotide sequence ID" value="NZ_CP054929.1"/>
</dbReference>
<evidence type="ECO:0000313" key="1">
    <source>
        <dbReference type="EMBL" id="QKW51971.1"/>
    </source>
</evidence>
<keyword evidence="2" id="KW-1185">Reference proteome</keyword>
<dbReference type="InterPro" id="IPR026449">
    <property type="entry name" value="GRASP_SAV_5884"/>
</dbReference>
<dbReference type="Gene3D" id="3.30.470.20">
    <property type="entry name" value="ATP-grasp fold, B domain"/>
    <property type="match status" value="1"/>
</dbReference>
<name>A0A7H8NC08_9ACTN</name>
<protein>
    <submittedName>
        <fullName evidence="1">ATP-grasp ribosomal peptide maturase</fullName>
    </submittedName>
</protein>